<sequence>MLIHCGIHIFFFSGIIVTFIIIIVIIIIEYIWNFWIIIRT</sequence>
<keyword evidence="1" id="KW-0812">Transmembrane</keyword>
<organism evidence="4">
    <name type="scientific">Schistosoma curassoni</name>
    <dbReference type="NCBI Taxonomy" id="6186"/>
    <lineage>
        <taxon>Eukaryota</taxon>
        <taxon>Metazoa</taxon>
        <taxon>Spiralia</taxon>
        <taxon>Lophotrochozoa</taxon>
        <taxon>Platyhelminthes</taxon>
        <taxon>Trematoda</taxon>
        <taxon>Digenea</taxon>
        <taxon>Strigeidida</taxon>
        <taxon>Schistosomatoidea</taxon>
        <taxon>Schistosomatidae</taxon>
        <taxon>Schistosoma</taxon>
    </lineage>
</organism>
<dbReference type="WBParaSite" id="SCUD_0001980701-mRNA-1">
    <property type="protein sequence ID" value="SCUD_0001980701-mRNA-1"/>
    <property type="gene ID" value="SCUD_0001980701"/>
</dbReference>
<protein>
    <submittedName>
        <fullName evidence="4">Cytochrome c oxidase subunit 3</fullName>
    </submittedName>
</protein>
<keyword evidence="3" id="KW-1185">Reference proteome</keyword>
<reference evidence="2 3" key="2">
    <citation type="submission" date="2018-11" db="EMBL/GenBank/DDBJ databases">
        <authorList>
            <consortium name="Pathogen Informatics"/>
        </authorList>
    </citation>
    <scope>NUCLEOTIDE SEQUENCE [LARGE SCALE GENOMIC DNA]</scope>
    <source>
        <strain evidence="2">Dakar</strain>
        <strain evidence="3">Dakar, Senegal</strain>
    </source>
</reference>
<accession>A0A183KXK8</accession>
<proteinExistence type="predicted"/>
<evidence type="ECO:0000256" key="1">
    <source>
        <dbReference type="SAM" id="Phobius"/>
    </source>
</evidence>
<feature type="transmembrane region" description="Helical" evidence="1">
    <location>
        <begin position="6"/>
        <end position="32"/>
    </location>
</feature>
<reference evidence="4" key="1">
    <citation type="submission" date="2016-06" db="UniProtKB">
        <authorList>
            <consortium name="WormBaseParasite"/>
        </authorList>
    </citation>
    <scope>IDENTIFICATION</scope>
</reference>
<dbReference type="Proteomes" id="UP000279833">
    <property type="component" value="Unassembled WGS sequence"/>
</dbReference>
<gene>
    <name evidence="2" type="ORF">SCUD_LOCUS19806</name>
</gene>
<keyword evidence="1" id="KW-1133">Transmembrane helix</keyword>
<evidence type="ECO:0000313" key="3">
    <source>
        <dbReference type="Proteomes" id="UP000279833"/>
    </source>
</evidence>
<name>A0A183KXK8_9TREM</name>
<keyword evidence="1" id="KW-0472">Membrane</keyword>
<dbReference type="EMBL" id="UZAK01043161">
    <property type="protein sequence ID" value="VDP70328.1"/>
    <property type="molecule type" value="Genomic_DNA"/>
</dbReference>
<dbReference type="AlphaFoldDB" id="A0A183KXK8"/>
<evidence type="ECO:0000313" key="4">
    <source>
        <dbReference type="WBParaSite" id="SCUD_0001980701-mRNA-1"/>
    </source>
</evidence>
<evidence type="ECO:0000313" key="2">
    <source>
        <dbReference type="EMBL" id="VDP70328.1"/>
    </source>
</evidence>